<feature type="transmembrane region" description="Helical" evidence="2">
    <location>
        <begin position="62"/>
        <end position="83"/>
    </location>
</feature>
<feature type="region of interest" description="Disordered" evidence="1">
    <location>
        <begin position="230"/>
        <end position="257"/>
    </location>
</feature>
<protein>
    <submittedName>
        <fullName evidence="3">Uncharacterized protein</fullName>
    </submittedName>
</protein>
<accession>A0A1D2VCP0</accession>
<sequence>MKQQKNSSTLRKLQHSLVVTMEPPQQPSLSPGRATSGNSQSGKPPLRRGTTVLDDAGKRVTALLSSSPAGGAFLAMVLLRWYFWGMSFFGGGKHSPPAMAERAYKAHRTHMNRLVDVQQYDLLLTYLESSFFNSLPELDAIPSLQIFQTLLTLSTFFLFSNYAVLKRNLPSYYSDESYFTNKPIHSRAINVLYNFYNFGVTKNPKKKQLKKQYEKNIRILEKLLINEENKDDEDGENNGNNGNNRNNGNNGNKCKTDTEINNDDHFYMGELNKIYIPKEHKREIKSQLLGLMSFIKPNKDTHFKKRRRNVNYTDFFDDYSATTTTTTINTNTNANKNKKNDNMDIYINYDADLNTNSAHDFDILNYKTNDDIDNEFLEHMNFLEEAKKFDMKLQSTPIKSSFNLDESPLKKNEKQKMNNTLINSVEDDVLNFAKISNKNQSRKKKNLHRHHQPNLQLMGRTHLHLILQDDTWKLFDWLFFTSNSPQTIHHINYTNYKQICLFILNLIDLDLNINYILPFKKTYNNKFNDKLFQSSLKESLIYHLLNQLESSFWFEASVLRVFINYNTKLNKKLQNLININPIYPNDLNYSNNVVIFYEKPISDQDNKINNKPKNYSTDSIIIRKKFLYILYKFSLYLNNTNYSQKKLLNEIANHFYNLTLSELSEFLRLPQDLFDDERSKTDNDFHLDSINHELHFLIDAAELTLFKLTNKFTWNRRKFDSLVDLYFKLDDIQSIDFITQELFFMKIINNNSYDDTDFDPFYKQSIEKINYLIWWIFDLWFSMQFNYKLKKESDFDNFTKLLSDKKEILIRSAQDGESERINNAKDETGSDLTNPRYISEGIQDIFSFFF</sequence>
<dbReference type="InParanoid" id="A0A1D2VCP0"/>
<dbReference type="RefSeq" id="XP_020045570.1">
    <property type="nucleotide sequence ID" value="XM_020188803.1"/>
</dbReference>
<name>A0A1D2VCP0_9ASCO</name>
<dbReference type="EMBL" id="KV454487">
    <property type="protein sequence ID" value="ODV59263.1"/>
    <property type="molecule type" value="Genomic_DNA"/>
</dbReference>
<proteinExistence type="predicted"/>
<keyword evidence="2" id="KW-0472">Membrane</keyword>
<gene>
    <name evidence="3" type="ORF">ASCRUDRAFT_114375</name>
</gene>
<evidence type="ECO:0000256" key="1">
    <source>
        <dbReference type="SAM" id="MobiDB-lite"/>
    </source>
</evidence>
<feature type="compositionally biased region" description="Polar residues" evidence="1">
    <location>
        <begin position="1"/>
        <end position="11"/>
    </location>
</feature>
<organism evidence="3 4">
    <name type="scientific">Ascoidea rubescens DSM 1968</name>
    <dbReference type="NCBI Taxonomy" id="1344418"/>
    <lineage>
        <taxon>Eukaryota</taxon>
        <taxon>Fungi</taxon>
        <taxon>Dikarya</taxon>
        <taxon>Ascomycota</taxon>
        <taxon>Saccharomycotina</taxon>
        <taxon>Saccharomycetes</taxon>
        <taxon>Ascoideaceae</taxon>
        <taxon>Ascoidea</taxon>
    </lineage>
</organism>
<evidence type="ECO:0000256" key="2">
    <source>
        <dbReference type="SAM" id="Phobius"/>
    </source>
</evidence>
<evidence type="ECO:0000313" key="3">
    <source>
        <dbReference type="EMBL" id="ODV59263.1"/>
    </source>
</evidence>
<keyword evidence="2" id="KW-1133">Transmembrane helix</keyword>
<evidence type="ECO:0000313" key="4">
    <source>
        <dbReference type="Proteomes" id="UP000095038"/>
    </source>
</evidence>
<dbReference type="GeneID" id="30962439"/>
<feature type="compositionally biased region" description="Low complexity" evidence="1">
    <location>
        <begin position="237"/>
        <end position="252"/>
    </location>
</feature>
<feature type="compositionally biased region" description="Polar residues" evidence="1">
    <location>
        <begin position="27"/>
        <end position="42"/>
    </location>
</feature>
<reference evidence="4" key="1">
    <citation type="submission" date="2016-05" db="EMBL/GenBank/DDBJ databases">
        <title>Comparative genomics of biotechnologically important yeasts.</title>
        <authorList>
            <consortium name="DOE Joint Genome Institute"/>
            <person name="Riley R."/>
            <person name="Haridas S."/>
            <person name="Wolfe K.H."/>
            <person name="Lopes M.R."/>
            <person name="Hittinger C.T."/>
            <person name="Goker M."/>
            <person name="Salamov A."/>
            <person name="Wisecaver J."/>
            <person name="Long T.M."/>
            <person name="Aerts A.L."/>
            <person name="Barry K."/>
            <person name="Choi C."/>
            <person name="Clum A."/>
            <person name="Coughlan A.Y."/>
            <person name="Deshpande S."/>
            <person name="Douglass A.P."/>
            <person name="Hanson S.J."/>
            <person name="Klenk H.-P."/>
            <person name="Labutti K."/>
            <person name="Lapidus A."/>
            <person name="Lindquist E."/>
            <person name="Lipzen A."/>
            <person name="Meier-Kolthoff J.P."/>
            <person name="Ohm R.A."/>
            <person name="Otillar R.P."/>
            <person name="Pangilinan J."/>
            <person name="Peng Y."/>
            <person name="Rokas A."/>
            <person name="Rosa C.A."/>
            <person name="Scheuner C."/>
            <person name="Sibirny A.A."/>
            <person name="Slot J.C."/>
            <person name="Stielow J.B."/>
            <person name="Sun H."/>
            <person name="Kurtzman C.P."/>
            <person name="Blackwell M."/>
            <person name="Grigoriev I.V."/>
            <person name="Jeffries T.W."/>
        </authorList>
    </citation>
    <scope>NUCLEOTIDE SEQUENCE [LARGE SCALE GENOMIC DNA]</scope>
    <source>
        <strain evidence="4">DSM 1968</strain>
    </source>
</reference>
<keyword evidence="2" id="KW-0812">Transmembrane</keyword>
<keyword evidence="4" id="KW-1185">Reference proteome</keyword>
<dbReference type="Proteomes" id="UP000095038">
    <property type="component" value="Unassembled WGS sequence"/>
</dbReference>
<feature type="region of interest" description="Disordered" evidence="1">
    <location>
        <begin position="1"/>
        <end position="51"/>
    </location>
</feature>
<dbReference type="AlphaFoldDB" id="A0A1D2VCP0"/>